<keyword evidence="4" id="KW-0378">Hydrolase</keyword>
<feature type="transmembrane region" description="Helical" evidence="2">
    <location>
        <begin position="148"/>
        <end position="164"/>
    </location>
</feature>
<keyword evidence="2" id="KW-1133">Transmembrane helix</keyword>
<dbReference type="Pfam" id="PF02517">
    <property type="entry name" value="Rce1-like"/>
    <property type="match status" value="1"/>
</dbReference>
<dbReference type="PANTHER" id="PTHR36435:SF1">
    <property type="entry name" value="CAAX AMINO TERMINAL PROTEASE FAMILY PROTEIN"/>
    <property type="match status" value="1"/>
</dbReference>
<evidence type="ECO:0000313" key="4">
    <source>
        <dbReference type="EMBL" id="MBV7389390.1"/>
    </source>
</evidence>
<reference evidence="4 5" key="1">
    <citation type="submission" date="2021-06" db="EMBL/GenBank/DDBJ databases">
        <title>Enterococcus alishanensis sp. nov., a novel lactic acid bacterium isolated from fresh coffee beans.</title>
        <authorList>
            <person name="Chen Y.-S."/>
        </authorList>
    </citation>
    <scope>NUCLEOTIDE SEQUENCE [LARGE SCALE GENOMIC DNA]</scope>
    <source>
        <strain evidence="4 5">ALS3</strain>
    </source>
</reference>
<keyword evidence="4" id="KW-0645">Protease</keyword>
<dbReference type="GO" id="GO:0008237">
    <property type="term" value="F:metallopeptidase activity"/>
    <property type="evidence" value="ECO:0007669"/>
    <property type="project" value="UniProtKB-KW"/>
</dbReference>
<gene>
    <name evidence="4" type="ORF">KUA55_01765</name>
</gene>
<comment type="caution">
    <text evidence="4">The sequence shown here is derived from an EMBL/GenBank/DDBJ whole genome shotgun (WGS) entry which is preliminary data.</text>
</comment>
<evidence type="ECO:0000256" key="1">
    <source>
        <dbReference type="ARBA" id="ARBA00009067"/>
    </source>
</evidence>
<dbReference type="EMBL" id="JAHUZB010000001">
    <property type="protein sequence ID" value="MBV7389390.1"/>
    <property type="molecule type" value="Genomic_DNA"/>
</dbReference>
<dbReference type="Proteomes" id="UP000774130">
    <property type="component" value="Unassembled WGS sequence"/>
</dbReference>
<name>A0ABS6T920_9ENTE</name>
<keyword evidence="4" id="KW-0482">Metalloprotease</keyword>
<keyword evidence="2" id="KW-0472">Membrane</keyword>
<feature type="transmembrane region" description="Helical" evidence="2">
    <location>
        <begin position="68"/>
        <end position="90"/>
    </location>
</feature>
<feature type="transmembrane region" description="Helical" evidence="2">
    <location>
        <begin position="194"/>
        <end position="211"/>
    </location>
</feature>
<dbReference type="RefSeq" id="WP_218324454.1">
    <property type="nucleotide sequence ID" value="NZ_JAHUZB010000001.1"/>
</dbReference>
<dbReference type="PANTHER" id="PTHR36435">
    <property type="entry name" value="SLR1288 PROTEIN"/>
    <property type="match status" value="1"/>
</dbReference>
<sequence>MTAKKYSIATIITYLMVYLSPVIFALIVRPTQNQSITMTTFAYIIGAILLLIYLFKSQKFNIEQKPKAIGWMILFGFLGIFGSILLQNVLLMVEQAFFNAPTASQNTENIIQLIQENMVFILATTIAGPIMEELVFRRAIFGALSNRWGFILPALISSALFAAAHVDGHYLLYGGLGLFFCFLYRYTGRIGTSMITHVGMNLLVIIVQLAARQAGLL</sequence>
<evidence type="ECO:0000256" key="2">
    <source>
        <dbReference type="SAM" id="Phobius"/>
    </source>
</evidence>
<proteinExistence type="inferred from homology"/>
<feature type="transmembrane region" description="Helical" evidence="2">
    <location>
        <begin position="110"/>
        <end position="136"/>
    </location>
</feature>
<feature type="transmembrane region" description="Helical" evidence="2">
    <location>
        <begin position="170"/>
        <end position="187"/>
    </location>
</feature>
<protein>
    <submittedName>
        <fullName evidence="4">CPBP family intramembrane metalloprotease</fullName>
    </submittedName>
</protein>
<accession>A0ABS6T920</accession>
<evidence type="ECO:0000259" key="3">
    <source>
        <dbReference type="Pfam" id="PF02517"/>
    </source>
</evidence>
<dbReference type="InterPro" id="IPR003675">
    <property type="entry name" value="Rce1/LyrA-like_dom"/>
</dbReference>
<comment type="similarity">
    <text evidence="1">Belongs to the UPF0177 family.</text>
</comment>
<feature type="transmembrane region" description="Helical" evidence="2">
    <location>
        <begin position="34"/>
        <end position="56"/>
    </location>
</feature>
<feature type="transmembrane region" description="Helical" evidence="2">
    <location>
        <begin position="7"/>
        <end position="28"/>
    </location>
</feature>
<keyword evidence="2" id="KW-0812">Transmembrane</keyword>
<organism evidence="4 5">
    <name type="scientific">Enterococcus alishanensis</name>
    <dbReference type="NCBI Taxonomy" id="1303817"/>
    <lineage>
        <taxon>Bacteria</taxon>
        <taxon>Bacillati</taxon>
        <taxon>Bacillota</taxon>
        <taxon>Bacilli</taxon>
        <taxon>Lactobacillales</taxon>
        <taxon>Enterococcaceae</taxon>
        <taxon>Enterococcus</taxon>
    </lineage>
</organism>
<feature type="domain" description="CAAX prenyl protease 2/Lysostaphin resistance protein A-like" evidence="3">
    <location>
        <begin position="117"/>
        <end position="203"/>
    </location>
</feature>
<keyword evidence="5" id="KW-1185">Reference proteome</keyword>
<dbReference type="InterPro" id="IPR052710">
    <property type="entry name" value="CAAX_protease"/>
</dbReference>
<evidence type="ECO:0000313" key="5">
    <source>
        <dbReference type="Proteomes" id="UP000774130"/>
    </source>
</evidence>